<feature type="transmembrane region" description="Helical" evidence="1">
    <location>
        <begin position="63"/>
        <end position="84"/>
    </location>
</feature>
<dbReference type="EMBL" id="JBHSXS010000013">
    <property type="protein sequence ID" value="MFC6882404.1"/>
    <property type="molecule type" value="Genomic_DNA"/>
</dbReference>
<name>A0ABW2CLF5_9ACTN</name>
<proteinExistence type="predicted"/>
<keyword evidence="1" id="KW-1133">Transmembrane helix</keyword>
<dbReference type="RefSeq" id="WP_378048494.1">
    <property type="nucleotide sequence ID" value="NZ_JBHSXE010000001.1"/>
</dbReference>
<evidence type="ECO:0000313" key="3">
    <source>
        <dbReference type="Proteomes" id="UP001596380"/>
    </source>
</evidence>
<accession>A0ABW2CLF5</accession>
<dbReference type="PANTHER" id="PTHR36840">
    <property type="entry name" value="BLL5714 PROTEIN"/>
    <property type="match status" value="1"/>
</dbReference>
<feature type="transmembrane region" description="Helical" evidence="1">
    <location>
        <begin position="156"/>
        <end position="174"/>
    </location>
</feature>
<feature type="transmembrane region" description="Helical" evidence="1">
    <location>
        <begin position="96"/>
        <end position="113"/>
    </location>
</feature>
<feature type="transmembrane region" description="Helical" evidence="1">
    <location>
        <begin position="245"/>
        <end position="263"/>
    </location>
</feature>
<dbReference type="Proteomes" id="UP001596380">
    <property type="component" value="Unassembled WGS sequence"/>
</dbReference>
<dbReference type="Pfam" id="PF06772">
    <property type="entry name" value="LtrA"/>
    <property type="match status" value="1"/>
</dbReference>
<reference evidence="3" key="1">
    <citation type="journal article" date="2019" name="Int. J. Syst. Evol. Microbiol.">
        <title>The Global Catalogue of Microorganisms (GCM) 10K type strain sequencing project: providing services to taxonomists for standard genome sequencing and annotation.</title>
        <authorList>
            <consortium name="The Broad Institute Genomics Platform"/>
            <consortium name="The Broad Institute Genome Sequencing Center for Infectious Disease"/>
            <person name="Wu L."/>
            <person name="Ma J."/>
        </authorList>
    </citation>
    <scope>NUCLEOTIDE SEQUENCE [LARGE SCALE GENOMIC DNA]</scope>
    <source>
        <strain evidence="3">JCM 3369</strain>
    </source>
</reference>
<keyword evidence="1" id="KW-0812">Transmembrane</keyword>
<feature type="transmembrane region" description="Helical" evidence="1">
    <location>
        <begin position="317"/>
        <end position="336"/>
    </location>
</feature>
<evidence type="ECO:0000313" key="2">
    <source>
        <dbReference type="EMBL" id="MFC6882404.1"/>
    </source>
</evidence>
<keyword evidence="3" id="KW-1185">Reference proteome</keyword>
<organism evidence="2 3">
    <name type="scientific">Actinomadura yumaensis</name>
    <dbReference type="NCBI Taxonomy" id="111807"/>
    <lineage>
        <taxon>Bacteria</taxon>
        <taxon>Bacillati</taxon>
        <taxon>Actinomycetota</taxon>
        <taxon>Actinomycetes</taxon>
        <taxon>Streptosporangiales</taxon>
        <taxon>Thermomonosporaceae</taxon>
        <taxon>Actinomadura</taxon>
    </lineage>
</organism>
<dbReference type="PANTHER" id="PTHR36840:SF1">
    <property type="entry name" value="BLL5714 PROTEIN"/>
    <property type="match status" value="1"/>
</dbReference>
<keyword evidence="1" id="KW-0472">Membrane</keyword>
<gene>
    <name evidence="2" type="ORF">ACFQKB_21795</name>
</gene>
<feature type="transmembrane region" description="Helical" evidence="1">
    <location>
        <begin position="283"/>
        <end position="305"/>
    </location>
</feature>
<sequence>MSDHPAVTPWSWRRRMRPRDPEETQRVSTPLELLFDLCFVVAIGTDSARLEESLAEGHTGSGIASFLLVFFAVWWAWMNFTWFASAYDADDTPYRLATMVVMAGVLILAAGVPRAFDDRDFAVVFAGYLVMRIGLESQRLRAAAADPERRASLMRYAAGESGCMVLWAVAIFAVPDGWRLPVWLVAAAAELLVPPWAERARSIPWHPHHITERYGLFTIIVLGETILSASRAVQEGIADEARLDLYLVAAGGLVTVFALWWVYFSLPSAGLLTRTRAAILWGYGHYVVFASGAAAGAGIAVNAALATHHAHVSRTAAGLALAVPVLCYLTVVWWLLVRPHGANAPYAWGMPLVGLLTLPASLTPRPVPVIGALMALLIALSVWAHTTKSHRQNTPKTQPSPDAPTH</sequence>
<dbReference type="InterPro" id="IPR010640">
    <property type="entry name" value="Low_temperature_requirement_A"/>
</dbReference>
<comment type="caution">
    <text evidence="2">The sequence shown here is derived from an EMBL/GenBank/DDBJ whole genome shotgun (WGS) entry which is preliminary data.</text>
</comment>
<feature type="transmembrane region" description="Helical" evidence="1">
    <location>
        <begin position="367"/>
        <end position="386"/>
    </location>
</feature>
<evidence type="ECO:0000256" key="1">
    <source>
        <dbReference type="SAM" id="Phobius"/>
    </source>
</evidence>
<protein>
    <submittedName>
        <fullName evidence="2">Low temperature requirement protein A</fullName>
    </submittedName>
</protein>